<dbReference type="PANTHER" id="PTHR19857:SF19">
    <property type="entry name" value="26S PROTEASOME REGULATORY SUBUNIT RPN14"/>
    <property type="match status" value="1"/>
</dbReference>
<evidence type="ECO:0000256" key="4">
    <source>
        <dbReference type="ARBA" id="ARBA00038321"/>
    </source>
</evidence>
<evidence type="ECO:0000256" key="3">
    <source>
        <dbReference type="ARBA" id="ARBA00022942"/>
    </source>
</evidence>
<dbReference type="InterPro" id="IPR015943">
    <property type="entry name" value="WD40/YVTN_repeat-like_dom_sf"/>
</dbReference>
<keyword evidence="7" id="KW-1185">Reference proteome</keyword>
<evidence type="ECO:0000256" key="5">
    <source>
        <dbReference type="PROSITE-ProRule" id="PRU00221"/>
    </source>
</evidence>
<keyword evidence="3" id="KW-0647">Proteasome</keyword>
<dbReference type="OrthoDB" id="10257301at2759"/>
<keyword evidence="1 5" id="KW-0853">WD repeat</keyword>
<keyword evidence="2" id="KW-0677">Repeat</keyword>
<feature type="repeat" description="WD" evidence="5">
    <location>
        <begin position="195"/>
        <end position="236"/>
    </location>
</feature>
<dbReference type="PROSITE" id="PS50082">
    <property type="entry name" value="WD_REPEATS_2"/>
    <property type="match status" value="3"/>
</dbReference>
<dbReference type="AlphaFoldDB" id="A0A9W7ZLE3"/>
<evidence type="ECO:0000313" key="6">
    <source>
        <dbReference type="EMBL" id="KAJ1911038.1"/>
    </source>
</evidence>
<evidence type="ECO:0000256" key="1">
    <source>
        <dbReference type="ARBA" id="ARBA00022574"/>
    </source>
</evidence>
<dbReference type="InterPro" id="IPR020472">
    <property type="entry name" value="WD40_PAC1"/>
</dbReference>
<dbReference type="Proteomes" id="UP001150569">
    <property type="component" value="Unassembled WGS sequence"/>
</dbReference>
<comment type="caution">
    <text evidence="6">The sequence shown here is derived from an EMBL/GenBank/DDBJ whole genome shotgun (WGS) entry which is preliminary data.</text>
</comment>
<dbReference type="PANTHER" id="PTHR19857">
    <property type="entry name" value="MITOCHONDRIAL DIVISION PROTEIN 1-RELATED"/>
    <property type="match status" value="1"/>
</dbReference>
<protein>
    <submittedName>
        <fullName evidence="6">Proteasomal ATPase-associated factor 1</fullName>
    </submittedName>
</protein>
<accession>A0A9W7ZLE3</accession>
<dbReference type="InterPro" id="IPR019775">
    <property type="entry name" value="WD40_repeat_CS"/>
</dbReference>
<sequence length="476" mass="50572">MAATSQPRILPYVTVQDDWQRDNLGVLQNQVDEATFWLSVYEQGQPTLHTNVTIQRDTTGRPCYLPRPNDLPFTLDPVTPFSLRATPTTTAMPPLYLCAPTQRTPAALTGGGGGARSFDVAPGSAGGLFVAGGADGDLSILDGTRGGAISTPLKGHVGDITTCRFFPSGQVVLSGATDTQLKVWSAVDGSNPVTITGHTRPITDTAIVAKGRTVVSAARDGTVRIWECGSAREVHRFNLDYPSTREGSYTLRPAMGVNRLTLGDAADFDPREGRLGNLCAAATDGGYAFGLDLRERHEAFALYSGNGRALTAVALDTDHNVLATGAEDGHITLWDLRSPRQPLETVQRGQAAVNDMLFAHHHLPAVDGPGSAGTTSLVAVTDDGQAFVLGRPSTQTNGHDSPGSLLTTTHELTGTDIDPLYTVRLSTVPSTYLGPTLHRNDLDLSLLNLDSEPRTDRAAHFPSLFVAGRGGIILKY</sequence>
<feature type="repeat" description="WD" evidence="5">
    <location>
        <begin position="153"/>
        <end position="194"/>
    </location>
</feature>
<dbReference type="SMART" id="SM00320">
    <property type="entry name" value="WD40"/>
    <property type="match status" value="4"/>
</dbReference>
<proteinExistence type="inferred from homology"/>
<evidence type="ECO:0000313" key="7">
    <source>
        <dbReference type="Proteomes" id="UP001150569"/>
    </source>
</evidence>
<dbReference type="SUPFAM" id="SSF50978">
    <property type="entry name" value="WD40 repeat-like"/>
    <property type="match status" value="1"/>
</dbReference>
<dbReference type="InterPro" id="IPR051179">
    <property type="entry name" value="WD_repeat_multifunction"/>
</dbReference>
<dbReference type="InterPro" id="IPR036322">
    <property type="entry name" value="WD40_repeat_dom_sf"/>
</dbReference>
<feature type="repeat" description="WD" evidence="5">
    <location>
        <begin position="303"/>
        <end position="344"/>
    </location>
</feature>
<dbReference type="PRINTS" id="PR00320">
    <property type="entry name" value="GPROTEINBRPT"/>
</dbReference>
<organism evidence="6 7">
    <name type="scientific">Tieghemiomyces parasiticus</name>
    <dbReference type="NCBI Taxonomy" id="78921"/>
    <lineage>
        <taxon>Eukaryota</taxon>
        <taxon>Fungi</taxon>
        <taxon>Fungi incertae sedis</taxon>
        <taxon>Zoopagomycota</taxon>
        <taxon>Kickxellomycotina</taxon>
        <taxon>Dimargaritomycetes</taxon>
        <taxon>Dimargaritales</taxon>
        <taxon>Dimargaritaceae</taxon>
        <taxon>Tieghemiomyces</taxon>
    </lineage>
</organism>
<dbReference type="EMBL" id="JANBPT010000976">
    <property type="protein sequence ID" value="KAJ1911038.1"/>
    <property type="molecule type" value="Genomic_DNA"/>
</dbReference>
<reference evidence="6" key="1">
    <citation type="submission" date="2022-07" db="EMBL/GenBank/DDBJ databases">
        <title>Phylogenomic reconstructions and comparative analyses of Kickxellomycotina fungi.</title>
        <authorList>
            <person name="Reynolds N.K."/>
            <person name="Stajich J.E."/>
            <person name="Barry K."/>
            <person name="Grigoriev I.V."/>
            <person name="Crous P."/>
            <person name="Smith M.E."/>
        </authorList>
    </citation>
    <scope>NUCLEOTIDE SEQUENCE</scope>
    <source>
        <strain evidence="6">RSA 861</strain>
    </source>
</reference>
<dbReference type="InterPro" id="IPR001680">
    <property type="entry name" value="WD40_rpt"/>
</dbReference>
<gene>
    <name evidence="6" type="primary">PAAF1_2</name>
    <name evidence="6" type="ORF">IWQ60_010336</name>
</gene>
<dbReference type="Pfam" id="PF00400">
    <property type="entry name" value="WD40"/>
    <property type="match status" value="3"/>
</dbReference>
<evidence type="ECO:0000256" key="2">
    <source>
        <dbReference type="ARBA" id="ARBA00022737"/>
    </source>
</evidence>
<name>A0A9W7ZLE3_9FUNG</name>
<dbReference type="PROSITE" id="PS00678">
    <property type="entry name" value="WD_REPEATS_1"/>
    <property type="match status" value="1"/>
</dbReference>
<dbReference type="Gene3D" id="2.130.10.10">
    <property type="entry name" value="YVTN repeat-like/Quinoprotein amine dehydrogenase"/>
    <property type="match status" value="2"/>
</dbReference>
<dbReference type="PROSITE" id="PS50294">
    <property type="entry name" value="WD_REPEATS_REGION"/>
    <property type="match status" value="3"/>
</dbReference>
<comment type="similarity">
    <text evidence="4">Belongs to the WD repeat PAAF1/RPN14 family.</text>
</comment>